<dbReference type="PROSITE" id="PS51918">
    <property type="entry name" value="RADICAL_SAM"/>
    <property type="match status" value="1"/>
</dbReference>
<proteinExistence type="predicted"/>
<dbReference type="Gene3D" id="3.80.30.30">
    <property type="match status" value="1"/>
</dbReference>
<dbReference type="InterPro" id="IPR007197">
    <property type="entry name" value="rSAM"/>
</dbReference>
<dbReference type="InterPro" id="IPR040086">
    <property type="entry name" value="MJ0683-like"/>
</dbReference>
<dbReference type="SFLD" id="SFLDS00029">
    <property type="entry name" value="Radical_SAM"/>
    <property type="match status" value="1"/>
</dbReference>
<dbReference type="Proteomes" id="UP000460549">
    <property type="component" value="Unassembled WGS sequence"/>
</dbReference>
<comment type="caution">
    <text evidence="5">The sequence shown here is derived from an EMBL/GenBank/DDBJ whole genome shotgun (WGS) entry which is preliminary data.</text>
</comment>
<evidence type="ECO:0000256" key="1">
    <source>
        <dbReference type="ARBA" id="ARBA00022723"/>
    </source>
</evidence>
<keyword evidence="3" id="KW-0411">Iron-sulfur</keyword>
<dbReference type="AlphaFoldDB" id="A0A7X2PB08"/>
<dbReference type="InterPro" id="IPR058240">
    <property type="entry name" value="rSAM_sf"/>
</dbReference>
<dbReference type="SUPFAM" id="SSF102114">
    <property type="entry name" value="Radical SAM enzymes"/>
    <property type="match status" value="1"/>
</dbReference>
<evidence type="ECO:0000313" key="6">
    <source>
        <dbReference type="Proteomes" id="UP000460549"/>
    </source>
</evidence>
<dbReference type="Pfam" id="PF04055">
    <property type="entry name" value="Radical_SAM"/>
    <property type="match status" value="1"/>
</dbReference>
<dbReference type="PANTHER" id="PTHR43432">
    <property type="entry name" value="SLR0285 PROTEIN"/>
    <property type="match status" value="1"/>
</dbReference>
<gene>
    <name evidence="5" type="ORF">FYJ80_01435</name>
</gene>
<evidence type="ECO:0000256" key="3">
    <source>
        <dbReference type="ARBA" id="ARBA00023014"/>
    </source>
</evidence>
<organism evidence="5 6">
    <name type="scientific">Bullifex porci</name>
    <dbReference type="NCBI Taxonomy" id="2606638"/>
    <lineage>
        <taxon>Bacteria</taxon>
        <taxon>Pseudomonadati</taxon>
        <taxon>Spirochaetota</taxon>
        <taxon>Spirochaetia</taxon>
        <taxon>Spirochaetales</taxon>
        <taxon>Spirochaetaceae</taxon>
        <taxon>Bullifex</taxon>
    </lineage>
</organism>
<dbReference type="PANTHER" id="PTHR43432:SF3">
    <property type="entry name" value="SLR0285 PROTEIN"/>
    <property type="match status" value="1"/>
</dbReference>
<dbReference type="SMART" id="SM00729">
    <property type="entry name" value="Elp3"/>
    <property type="match status" value="1"/>
</dbReference>
<dbReference type="InterPro" id="IPR006638">
    <property type="entry name" value="Elp3/MiaA/NifB-like_rSAM"/>
</dbReference>
<evidence type="ECO:0000259" key="4">
    <source>
        <dbReference type="PROSITE" id="PS51918"/>
    </source>
</evidence>
<dbReference type="GO" id="GO:0051536">
    <property type="term" value="F:iron-sulfur cluster binding"/>
    <property type="evidence" value="ECO:0007669"/>
    <property type="project" value="UniProtKB-KW"/>
</dbReference>
<sequence length="283" mass="32357">MHLVNVKSILSPKNGMNLYRGCTHGCIYCDSRSKCYGMDHEFTNVAVKENSIELLKEALRKKRKSCMIGTGSMSDPYMSLEKELKYTRRALEVIDNFGFGVTLITKSDLVLRDIDLLSSINRKSKAVVQMTLTTADDELCKIIEPNVCPTSKRVRALEILRDNNIPTIVWLSPILPFINDTRGNILSLLDMCKRVNVKGIICFGMGLTLREGNREYYYKKLDEHFPALKDQYIKLYGNSYVISSPREGALMKLFHEKCEALGILHDNNKIFSYLETFEEPTLF</sequence>
<dbReference type="RefSeq" id="WP_154424347.1">
    <property type="nucleotide sequence ID" value="NZ_VUNN01000002.1"/>
</dbReference>
<reference evidence="5 6" key="1">
    <citation type="submission" date="2019-08" db="EMBL/GenBank/DDBJ databases">
        <title>In-depth cultivation of the pig gut microbiome towards novel bacterial diversity and tailored functional studies.</title>
        <authorList>
            <person name="Wylensek D."/>
            <person name="Hitch T.C.A."/>
            <person name="Clavel T."/>
        </authorList>
    </citation>
    <scope>NUCLEOTIDE SEQUENCE [LARGE SCALE GENOMIC DNA]</scope>
    <source>
        <strain evidence="5 6">NM-380-WT-3C1</strain>
    </source>
</reference>
<feature type="domain" description="Radical SAM core" evidence="4">
    <location>
        <begin position="8"/>
        <end position="246"/>
    </location>
</feature>
<dbReference type="CDD" id="cd01335">
    <property type="entry name" value="Radical_SAM"/>
    <property type="match status" value="1"/>
</dbReference>
<keyword evidence="1" id="KW-0479">Metal-binding</keyword>
<keyword evidence="6" id="KW-1185">Reference proteome</keyword>
<dbReference type="GO" id="GO:0046872">
    <property type="term" value="F:metal ion binding"/>
    <property type="evidence" value="ECO:0007669"/>
    <property type="project" value="UniProtKB-KW"/>
</dbReference>
<dbReference type="GO" id="GO:0003824">
    <property type="term" value="F:catalytic activity"/>
    <property type="evidence" value="ECO:0007669"/>
    <property type="project" value="InterPro"/>
</dbReference>
<keyword evidence="2" id="KW-0408">Iron</keyword>
<evidence type="ECO:0000256" key="2">
    <source>
        <dbReference type="ARBA" id="ARBA00023004"/>
    </source>
</evidence>
<protein>
    <submittedName>
        <fullName evidence="5">Radical SAM protein</fullName>
    </submittedName>
</protein>
<name>A0A7X2PB08_9SPIO</name>
<evidence type="ECO:0000313" key="5">
    <source>
        <dbReference type="EMBL" id="MSU05447.1"/>
    </source>
</evidence>
<dbReference type="EMBL" id="VUNN01000002">
    <property type="protein sequence ID" value="MSU05447.1"/>
    <property type="molecule type" value="Genomic_DNA"/>
</dbReference>
<dbReference type="SFLD" id="SFLDG01084">
    <property type="entry name" value="Uncharacterised_Radical_SAM_Su"/>
    <property type="match status" value="1"/>
</dbReference>
<accession>A0A7X2PB08</accession>